<feature type="compositionally biased region" description="Low complexity" evidence="1">
    <location>
        <begin position="362"/>
        <end position="384"/>
    </location>
</feature>
<evidence type="ECO:0000256" key="1">
    <source>
        <dbReference type="SAM" id="MobiDB-lite"/>
    </source>
</evidence>
<dbReference type="InterPro" id="IPR036915">
    <property type="entry name" value="Cyclin-like_sf"/>
</dbReference>
<feature type="compositionally biased region" description="Basic and acidic residues" evidence="1">
    <location>
        <begin position="123"/>
        <end position="139"/>
    </location>
</feature>
<feature type="compositionally biased region" description="Pro residues" evidence="1">
    <location>
        <begin position="642"/>
        <end position="663"/>
    </location>
</feature>
<feature type="compositionally biased region" description="Low complexity" evidence="1">
    <location>
        <begin position="610"/>
        <end position="624"/>
    </location>
</feature>
<protein>
    <recommendedName>
        <fullName evidence="4">Cyclin N-terminal domain-containing protein</fullName>
    </recommendedName>
</protein>
<dbReference type="Proteomes" id="UP000751190">
    <property type="component" value="Unassembled WGS sequence"/>
</dbReference>
<feature type="region of interest" description="Disordered" evidence="1">
    <location>
        <begin position="362"/>
        <end position="428"/>
    </location>
</feature>
<feature type="compositionally biased region" description="Low complexity" evidence="1">
    <location>
        <begin position="416"/>
        <end position="428"/>
    </location>
</feature>
<gene>
    <name evidence="2" type="ORF">KFE25_003748</name>
</gene>
<reference evidence="2" key="1">
    <citation type="submission" date="2021-05" db="EMBL/GenBank/DDBJ databases">
        <title>The genome of the haptophyte Pavlova lutheri (Diacronema luteri, Pavlovales) - a model for lipid biosynthesis in eukaryotic algae.</title>
        <authorList>
            <person name="Hulatt C.J."/>
            <person name="Posewitz M.C."/>
        </authorList>
    </citation>
    <scope>NUCLEOTIDE SEQUENCE</scope>
    <source>
        <strain evidence="2">NIVA-4/92</strain>
    </source>
</reference>
<feature type="region of interest" description="Disordered" evidence="1">
    <location>
        <begin position="520"/>
        <end position="561"/>
    </location>
</feature>
<feature type="region of interest" description="Disordered" evidence="1">
    <location>
        <begin position="165"/>
        <end position="202"/>
    </location>
</feature>
<feature type="compositionally biased region" description="Low complexity" evidence="1">
    <location>
        <begin position="664"/>
        <end position="674"/>
    </location>
</feature>
<feature type="compositionally biased region" description="Low complexity" evidence="1">
    <location>
        <begin position="37"/>
        <end position="47"/>
    </location>
</feature>
<sequence length="823" mass="82535">MDESLTSVGERAGEGAPSARDALSRADTGLCIIPATSPSLKPSLPSSPLQPPFAAHTRARTRSPTGDAAGRAAELRKSASVAVRSPLAPHQPLPPPSSSSSPPPPPFTAGERPPSGGGDGGETLEHARSQFAPDAERSEPASGVREPCGLKPVVALCVHRAVSPADELAPPAPPQPPRARPADIASRSARLSLPAPRHSADEAQLRELSALLSKGDCGEQRASRALSRALSAELAAAAERATTAGASAADAVLARGASAAGGGSFGHSGAGSEGSASITRCATPLDPLLRELAPAGSAAAAGADAAECAQGADADAPAAAAAADAASPASNVRARRRAALSAVAKATVTLPAVRDASAAPLAVAATPRTSATSAPAMRPAASPPLGVTPAPSCARARAEKPAHAPSTAVSPPPDVAPAGGSAESGARAGRATERAAAAAAAAAAANARCELFAGIAAAIALHVSHTARAPHARPTCGGDGATTVARAAPPCARVRASAAAAPPRARARTAAAADTLVQQLDERVPHATSSSSAAPARRRGGGDDELPAQPPAAQSPGAAEDEDVVCGYPACRADGVASAGVRSPRRAARSAADRPPLLPERPDGGGLGGALSSPPMPLLSGLPPRRSRAGACGVGNLEARTPTPPTERPPSPSTAPAAAPPAAPASARVPRAAPTSPPSSPPRFSEANCACLVEMLVSRLGVEAEVAVIAFALVERALCARRALSRRNWRPALVAAFVLAAKTWCDEDVWLRDVRGQLEPELDCAHLAKAEAALAGLLEFEMCVPAKTFFCYLFALRDLGRLRLRSRGAQLDDVAVRARRKTM</sequence>
<feature type="region of interest" description="Disordered" evidence="1">
    <location>
        <begin position="1"/>
        <end position="147"/>
    </location>
</feature>
<feature type="compositionally biased region" description="Pro residues" evidence="1">
    <location>
        <begin position="89"/>
        <end position="107"/>
    </location>
</feature>
<comment type="caution">
    <text evidence="2">The sequence shown here is derived from an EMBL/GenBank/DDBJ whole genome shotgun (WGS) entry which is preliminary data.</text>
</comment>
<name>A0A8J5X7I6_DIALT</name>
<dbReference type="AlphaFoldDB" id="A0A8J5X7I6"/>
<proteinExistence type="predicted"/>
<dbReference type="OMA" id="EANCACL"/>
<keyword evidence="3" id="KW-1185">Reference proteome</keyword>
<accession>A0A8J5X7I6</accession>
<feature type="region of interest" description="Disordered" evidence="1">
    <location>
        <begin position="576"/>
        <end position="683"/>
    </location>
</feature>
<feature type="compositionally biased region" description="Pro residues" evidence="1">
    <location>
        <begin position="170"/>
        <end position="179"/>
    </location>
</feature>
<dbReference type="SUPFAM" id="SSF47954">
    <property type="entry name" value="Cyclin-like"/>
    <property type="match status" value="1"/>
</dbReference>
<evidence type="ECO:0000313" key="2">
    <source>
        <dbReference type="EMBL" id="KAG8457594.1"/>
    </source>
</evidence>
<dbReference type="EMBL" id="JAGTXO010000067">
    <property type="protein sequence ID" value="KAG8457594.1"/>
    <property type="molecule type" value="Genomic_DNA"/>
</dbReference>
<evidence type="ECO:0008006" key="4">
    <source>
        <dbReference type="Google" id="ProtNLM"/>
    </source>
</evidence>
<organism evidence="2 3">
    <name type="scientific">Diacronema lutheri</name>
    <name type="common">Unicellular marine alga</name>
    <name type="synonym">Monochrysis lutheri</name>
    <dbReference type="NCBI Taxonomy" id="2081491"/>
    <lineage>
        <taxon>Eukaryota</taxon>
        <taxon>Haptista</taxon>
        <taxon>Haptophyta</taxon>
        <taxon>Pavlovophyceae</taxon>
        <taxon>Pavlovales</taxon>
        <taxon>Pavlovaceae</taxon>
        <taxon>Diacronema</taxon>
    </lineage>
</organism>
<evidence type="ECO:0000313" key="3">
    <source>
        <dbReference type="Proteomes" id="UP000751190"/>
    </source>
</evidence>